<evidence type="ECO:0000313" key="4">
    <source>
        <dbReference type="Proteomes" id="UP001430953"/>
    </source>
</evidence>
<keyword evidence="4" id="KW-1185">Reference proteome</keyword>
<feature type="chain" id="PRO_5043845075" evidence="2">
    <location>
        <begin position="20"/>
        <end position="80"/>
    </location>
</feature>
<organism evidence="3 4">
    <name type="scientific">Cardiocondyla obscurior</name>
    <dbReference type="NCBI Taxonomy" id="286306"/>
    <lineage>
        <taxon>Eukaryota</taxon>
        <taxon>Metazoa</taxon>
        <taxon>Ecdysozoa</taxon>
        <taxon>Arthropoda</taxon>
        <taxon>Hexapoda</taxon>
        <taxon>Insecta</taxon>
        <taxon>Pterygota</taxon>
        <taxon>Neoptera</taxon>
        <taxon>Endopterygota</taxon>
        <taxon>Hymenoptera</taxon>
        <taxon>Apocrita</taxon>
        <taxon>Aculeata</taxon>
        <taxon>Formicoidea</taxon>
        <taxon>Formicidae</taxon>
        <taxon>Myrmicinae</taxon>
        <taxon>Cardiocondyla</taxon>
    </lineage>
</organism>
<evidence type="ECO:0000256" key="2">
    <source>
        <dbReference type="SAM" id="SignalP"/>
    </source>
</evidence>
<dbReference type="AlphaFoldDB" id="A0AAW2FYZ2"/>
<dbReference type="Proteomes" id="UP001430953">
    <property type="component" value="Unassembled WGS sequence"/>
</dbReference>
<feature type="region of interest" description="Disordered" evidence="1">
    <location>
        <begin position="43"/>
        <end position="67"/>
    </location>
</feature>
<feature type="signal peptide" evidence="2">
    <location>
        <begin position="1"/>
        <end position="19"/>
    </location>
</feature>
<evidence type="ECO:0000256" key="1">
    <source>
        <dbReference type="SAM" id="MobiDB-lite"/>
    </source>
</evidence>
<dbReference type="EMBL" id="JADYXP020000008">
    <property type="protein sequence ID" value="KAL0119127.1"/>
    <property type="molecule type" value="Genomic_DNA"/>
</dbReference>
<evidence type="ECO:0000313" key="3">
    <source>
        <dbReference type="EMBL" id="KAL0119127.1"/>
    </source>
</evidence>
<accession>A0AAW2FYZ2</accession>
<name>A0AAW2FYZ2_9HYME</name>
<gene>
    <name evidence="3" type="ORF">PUN28_009610</name>
</gene>
<comment type="caution">
    <text evidence="3">The sequence shown here is derived from an EMBL/GenBank/DDBJ whole genome shotgun (WGS) entry which is preliminary data.</text>
</comment>
<protein>
    <submittedName>
        <fullName evidence="3">Uncharacterized protein</fullName>
    </submittedName>
</protein>
<feature type="compositionally biased region" description="Basic and acidic residues" evidence="1">
    <location>
        <begin position="47"/>
        <end position="58"/>
    </location>
</feature>
<keyword evidence="2" id="KW-0732">Signal</keyword>
<proteinExistence type="predicted"/>
<reference evidence="3 4" key="1">
    <citation type="submission" date="2023-03" db="EMBL/GenBank/DDBJ databases">
        <title>High recombination rates correlate with genetic variation in Cardiocondyla obscurior ants.</title>
        <authorList>
            <person name="Errbii M."/>
        </authorList>
    </citation>
    <scope>NUCLEOTIDE SEQUENCE [LARGE SCALE GENOMIC DNA]</scope>
    <source>
        <strain evidence="3">Alpha-2009</strain>
        <tissue evidence="3">Whole body</tissue>
    </source>
</reference>
<sequence length="80" mass="9355">MAFLPAAEFFLTPLSLVAASERRIDKDREKKLDVLSPPIYLINNPQLKKDPGRHPGRSERRRRLRRSILLQRSNPEDYLS</sequence>